<dbReference type="Gene3D" id="3.90.190.20">
    <property type="entry name" value="Mur ligase, C-terminal domain"/>
    <property type="match status" value="1"/>
</dbReference>
<comment type="catalytic activity">
    <reaction evidence="19">
        <text>(6S)-5,6,7,8-tetrahydrofolyl-(gamma-L-Glu)(n) + L-glutamate + ATP = (6S)-5,6,7,8-tetrahydrofolyl-(gamma-L-Glu)(n+1) + ADP + phosphate + H(+)</text>
        <dbReference type="Rhea" id="RHEA:10580"/>
        <dbReference type="Rhea" id="RHEA-COMP:14738"/>
        <dbReference type="Rhea" id="RHEA-COMP:14740"/>
        <dbReference type="ChEBI" id="CHEBI:15378"/>
        <dbReference type="ChEBI" id="CHEBI:29985"/>
        <dbReference type="ChEBI" id="CHEBI:30616"/>
        <dbReference type="ChEBI" id="CHEBI:43474"/>
        <dbReference type="ChEBI" id="CHEBI:141005"/>
        <dbReference type="ChEBI" id="CHEBI:456216"/>
        <dbReference type="EC" id="6.3.2.17"/>
    </reaction>
</comment>
<comment type="catalytic activity">
    <reaction evidence="22">
        <text>7,8-dihydropteroate + L-glutamate + ATP = 7,8-dihydrofolate + ADP + phosphate + H(+)</text>
        <dbReference type="Rhea" id="RHEA:23584"/>
        <dbReference type="ChEBI" id="CHEBI:15378"/>
        <dbReference type="ChEBI" id="CHEBI:17839"/>
        <dbReference type="ChEBI" id="CHEBI:29985"/>
        <dbReference type="ChEBI" id="CHEBI:30616"/>
        <dbReference type="ChEBI" id="CHEBI:43474"/>
        <dbReference type="ChEBI" id="CHEBI:57451"/>
        <dbReference type="ChEBI" id="CHEBI:456216"/>
        <dbReference type="EC" id="6.3.2.12"/>
    </reaction>
</comment>
<comment type="similarity">
    <text evidence="5 23">Belongs to the folylpolyglutamate synthase family.</text>
</comment>
<dbReference type="GO" id="GO:0046654">
    <property type="term" value="P:tetrahydrofolate biosynthetic process"/>
    <property type="evidence" value="ECO:0007669"/>
    <property type="project" value="UniProtKB-UniPathway"/>
</dbReference>
<dbReference type="AlphaFoldDB" id="A0A1T4WR30"/>
<organism evidence="26 27">
    <name type="scientific">Thiothrix eikelboomii</name>
    <dbReference type="NCBI Taxonomy" id="92487"/>
    <lineage>
        <taxon>Bacteria</taxon>
        <taxon>Pseudomonadati</taxon>
        <taxon>Pseudomonadota</taxon>
        <taxon>Gammaproteobacteria</taxon>
        <taxon>Thiotrichales</taxon>
        <taxon>Thiotrichaceae</taxon>
        <taxon>Thiothrix</taxon>
    </lineage>
</organism>
<evidence type="ECO:0000256" key="7">
    <source>
        <dbReference type="ARBA" id="ARBA00013023"/>
    </source>
</evidence>
<dbReference type="GO" id="GO:0005737">
    <property type="term" value="C:cytoplasm"/>
    <property type="evidence" value="ECO:0007669"/>
    <property type="project" value="TreeGrafter"/>
</dbReference>
<dbReference type="Pfam" id="PF02875">
    <property type="entry name" value="Mur_ligase_C"/>
    <property type="match status" value="1"/>
</dbReference>
<evidence type="ECO:0000256" key="9">
    <source>
        <dbReference type="ARBA" id="ARBA00019357"/>
    </source>
</evidence>
<dbReference type="NCBIfam" id="NF008101">
    <property type="entry name" value="PRK10846.1"/>
    <property type="match status" value="1"/>
</dbReference>
<comment type="pathway">
    <text evidence="3">Cofactor biosynthesis; tetrahydrofolate biosynthesis; 7,8-dihydrofolate from 2-amino-4-hydroxy-6-hydroxymethyl-7,8-dihydropteridine diphosphate and 4-aminobenzoate: step 2/2.</text>
</comment>
<comment type="catalytic activity">
    <reaction evidence="21">
        <text>(6R)-5,10-methylenetetrahydrofolyl-(gamma-L-Glu)(n) + L-glutamate + ATP = (6R)-5,10-methylenetetrahydrofolyl-(gamma-L-Glu)(n+1) + ADP + phosphate + H(+)</text>
        <dbReference type="Rhea" id="RHEA:51912"/>
        <dbReference type="Rhea" id="RHEA-COMP:13257"/>
        <dbReference type="Rhea" id="RHEA-COMP:13258"/>
        <dbReference type="ChEBI" id="CHEBI:15378"/>
        <dbReference type="ChEBI" id="CHEBI:29985"/>
        <dbReference type="ChEBI" id="CHEBI:30616"/>
        <dbReference type="ChEBI" id="CHEBI:43474"/>
        <dbReference type="ChEBI" id="CHEBI:136572"/>
        <dbReference type="ChEBI" id="CHEBI:456216"/>
        <dbReference type="EC" id="6.3.2.17"/>
    </reaction>
</comment>
<evidence type="ECO:0000256" key="1">
    <source>
        <dbReference type="ARBA" id="ARBA00001946"/>
    </source>
</evidence>
<protein>
    <recommendedName>
        <fullName evidence="9">Dihydrofolate synthase/folylpolyglutamate synthase</fullName>
        <ecNumber evidence="7">6.3.2.12</ecNumber>
        <ecNumber evidence="8">6.3.2.17</ecNumber>
    </recommendedName>
    <alternativeName>
        <fullName evidence="18">Folylpoly-gamma-glutamate synthetase-dihydrofolate synthetase</fullName>
    </alternativeName>
    <alternativeName>
        <fullName evidence="16">Folylpolyglutamate synthetase</fullName>
    </alternativeName>
    <alternativeName>
        <fullName evidence="17">Tetrahydrofolylpolyglutamate synthase</fullName>
    </alternativeName>
</protein>
<evidence type="ECO:0000256" key="16">
    <source>
        <dbReference type="ARBA" id="ARBA00030048"/>
    </source>
</evidence>
<comment type="cofactor">
    <cofactor evidence="1">
        <name>Mg(2+)</name>
        <dbReference type="ChEBI" id="CHEBI:18420"/>
    </cofactor>
</comment>
<comment type="pathway">
    <text evidence="4">Cofactor biosynthesis; tetrahydrofolylpolyglutamate biosynthesis.</text>
</comment>
<evidence type="ECO:0000256" key="21">
    <source>
        <dbReference type="ARBA" id="ARBA00049035"/>
    </source>
</evidence>
<gene>
    <name evidence="26" type="ORF">SAMN02745130_02030</name>
</gene>
<dbReference type="EC" id="6.3.2.17" evidence="8"/>
<keyword evidence="15" id="KW-0289">Folate biosynthesis</keyword>
<dbReference type="GO" id="GO:0046872">
    <property type="term" value="F:metal ion binding"/>
    <property type="evidence" value="ECO:0007669"/>
    <property type="project" value="UniProtKB-KW"/>
</dbReference>
<evidence type="ECO:0000256" key="14">
    <source>
        <dbReference type="ARBA" id="ARBA00022842"/>
    </source>
</evidence>
<keyword evidence="12 23" id="KW-0547">Nucleotide-binding</keyword>
<dbReference type="EC" id="6.3.2.12" evidence="7"/>
<dbReference type="Gene3D" id="3.40.1190.10">
    <property type="entry name" value="Mur-like, catalytic domain"/>
    <property type="match status" value="1"/>
</dbReference>
<evidence type="ECO:0000256" key="12">
    <source>
        <dbReference type="ARBA" id="ARBA00022741"/>
    </source>
</evidence>
<sequence length="431" mass="47030">MTSSAPFGQSLADWLAWQESLHVNSIELGLERIAKVAARLQLVQPTFPVITVAGTNGKGSTVALLTTMLQAAGYQVGSYTSPHILRYNERISLNGLAVEDEHLCQAFTAIELARGNISLTYFEFGTLAAMWIFTEAKVEVAVLEVGLGGRLDATNLWEAEVAIITSIGIDHVDWLGHNRELIGREKAGIARQAKPLVCGDPNPPLSISQVAQEKGAKLIQLGHDFTVEQLNIEQFSICLRSASLDTALTYVLPLPRLQGQVQLHNAACAVVALQLLAEQLPRVNLAALQQGLLKVSIAGRLQKLQNEPAVWIDVAHNPHAAENLANWIKNNPIEGKTFTIFSILADKDIAGVIRPLQDKVDEWHIFPLDSPRAASLSMLQSAFASANVNNFQVYPDIYHAWKTLSRQVASIDRVVIFGSFLVVSKALDGIF</sequence>
<dbReference type="InterPro" id="IPR004101">
    <property type="entry name" value="Mur_ligase_C"/>
</dbReference>
<dbReference type="PANTHER" id="PTHR11136">
    <property type="entry name" value="FOLYLPOLYGLUTAMATE SYNTHASE-RELATED"/>
    <property type="match status" value="1"/>
</dbReference>
<evidence type="ECO:0000256" key="6">
    <source>
        <dbReference type="ARBA" id="ARBA00011245"/>
    </source>
</evidence>
<dbReference type="Pfam" id="PF08245">
    <property type="entry name" value="Mur_ligase_M"/>
    <property type="match status" value="1"/>
</dbReference>
<comment type="subunit">
    <text evidence="6">Monomer.</text>
</comment>
<keyword evidence="10 23" id="KW-0436">Ligase</keyword>
<keyword evidence="27" id="KW-1185">Reference proteome</keyword>
<evidence type="ECO:0000256" key="11">
    <source>
        <dbReference type="ARBA" id="ARBA00022723"/>
    </source>
</evidence>
<dbReference type="SUPFAM" id="SSF53623">
    <property type="entry name" value="MurD-like peptide ligases, catalytic domain"/>
    <property type="match status" value="1"/>
</dbReference>
<accession>A0A1T4WR30</accession>
<dbReference type="InterPro" id="IPR018109">
    <property type="entry name" value="Folylpolyglutamate_synth_CS"/>
</dbReference>
<reference evidence="26 27" key="1">
    <citation type="submission" date="2017-02" db="EMBL/GenBank/DDBJ databases">
        <authorList>
            <person name="Peterson S.W."/>
        </authorList>
    </citation>
    <scope>NUCLEOTIDE SEQUENCE [LARGE SCALE GENOMIC DNA]</scope>
    <source>
        <strain evidence="26 27">ATCC 49788</strain>
    </source>
</reference>
<dbReference type="SUPFAM" id="SSF53244">
    <property type="entry name" value="MurD-like peptide ligases, peptide-binding domain"/>
    <property type="match status" value="1"/>
</dbReference>
<evidence type="ECO:0000256" key="8">
    <source>
        <dbReference type="ARBA" id="ARBA00013025"/>
    </source>
</evidence>
<dbReference type="InterPro" id="IPR013221">
    <property type="entry name" value="Mur_ligase_cen"/>
</dbReference>
<dbReference type="FunFam" id="3.40.1190.10:FF:000004">
    <property type="entry name" value="Dihydrofolate synthase/folylpolyglutamate synthase"/>
    <property type="match status" value="1"/>
</dbReference>
<keyword evidence="11" id="KW-0479">Metal-binding</keyword>
<evidence type="ECO:0000256" key="4">
    <source>
        <dbReference type="ARBA" id="ARBA00005150"/>
    </source>
</evidence>
<dbReference type="InterPro" id="IPR036565">
    <property type="entry name" value="Mur-like_cat_sf"/>
</dbReference>
<dbReference type="STRING" id="92487.SAMN02745130_02030"/>
<dbReference type="PIRSF" id="PIRSF001563">
    <property type="entry name" value="Folylpolyglu_synth"/>
    <property type="match status" value="1"/>
</dbReference>
<evidence type="ECO:0000256" key="5">
    <source>
        <dbReference type="ARBA" id="ARBA00008276"/>
    </source>
</evidence>
<evidence type="ECO:0000256" key="13">
    <source>
        <dbReference type="ARBA" id="ARBA00022840"/>
    </source>
</evidence>
<dbReference type="GO" id="GO:0004326">
    <property type="term" value="F:tetrahydrofolylpolyglutamate synthase activity"/>
    <property type="evidence" value="ECO:0007669"/>
    <property type="project" value="UniProtKB-EC"/>
</dbReference>
<evidence type="ECO:0000256" key="3">
    <source>
        <dbReference type="ARBA" id="ARBA00004799"/>
    </source>
</evidence>
<dbReference type="GO" id="GO:0008841">
    <property type="term" value="F:dihydrofolate synthase activity"/>
    <property type="evidence" value="ECO:0007669"/>
    <property type="project" value="UniProtKB-EC"/>
</dbReference>
<evidence type="ECO:0000259" key="24">
    <source>
        <dbReference type="Pfam" id="PF02875"/>
    </source>
</evidence>
<dbReference type="NCBIfam" id="TIGR01499">
    <property type="entry name" value="folC"/>
    <property type="match status" value="1"/>
</dbReference>
<dbReference type="InterPro" id="IPR036615">
    <property type="entry name" value="Mur_ligase_C_dom_sf"/>
</dbReference>
<evidence type="ECO:0000256" key="17">
    <source>
        <dbReference type="ARBA" id="ARBA00030592"/>
    </source>
</evidence>
<comment type="catalytic activity">
    <reaction evidence="20">
        <text>10-formyltetrahydrofolyl-(gamma-L-Glu)(n) + L-glutamate + ATP = 10-formyltetrahydrofolyl-(gamma-L-Glu)(n+1) + ADP + phosphate + H(+)</text>
        <dbReference type="Rhea" id="RHEA:51904"/>
        <dbReference type="Rhea" id="RHEA-COMP:13088"/>
        <dbReference type="Rhea" id="RHEA-COMP:14300"/>
        <dbReference type="ChEBI" id="CHEBI:15378"/>
        <dbReference type="ChEBI" id="CHEBI:29985"/>
        <dbReference type="ChEBI" id="CHEBI:30616"/>
        <dbReference type="ChEBI" id="CHEBI:43474"/>
        <dbReference type="ChEBI" id="CHEBI:134413"/>
        <dbReference type="ChEBI" id="CHEBI:456216"/>
        <dbReference type="EC" id="6.3.2.17"/>
    </reaction>
</comment>
<evidence type="ECO:0000256" key="22">
    <source>
        <dbReference type="ARBA" id="ARBA00049161"/>
    </source>
</evidence>
<keyword evidence="14" id="KW-0460">Magnesium</keyword>
<evidence type="ECO:0000313" key="26">
    <source>
        <dbReference type="EMBL" id="SKA79577.1"/>
    </source>
</evidence>
<dbReference type="RefSeq" id="WP_078922494.1">
    <property type="nucleotide sequence ID" value="NZ_FUYB01000008.1"/>
</dbReference>
<dbReference type="InterPro" id="IPR001645">
    <property type="entry name" value="Folylpolyglutamate_synth"/>
</dbReference>
<dbReference type="OrthoDB" id="9809356at2"/>
<dbReference type="GO" id="GO:0005524">
    <property type="term" value="F:ATP binding"/>
    <property type="evidence" value="ECO:0007669"/>
    <property type="project" value="UniProtKB-KW"/>
</dbReference>
<evidence type="ECO:0000256" key="18">
    <source>
        <dbReference type="ARBA" id="ARBA00032510"/>
    </source>
</evidence>
<feature type="domain" description="Mur ligase central" evidence="25">
    <location>
        <begin position="52"/>
        <end position="272"/>
    </location>
</feature>
<evidence type="ECO:0000256" key="2">
    <source>
        <dbReference type="ARBA" id="ARBA00002714"/>
    </source>
</evidence>
<dbReference type="PANTHER" id="PTHR11136:SF0">
    <property type="entry name" value="DIHYDROFOLATE SYNTHETASE-RELATED"/>
    <property type="match status" value="1"/>
</dbReference>
<name>A0A1T4WR30_9GAMM</name>
<evidence type="ECO:0000256" key="19">
    <source>
        <dbReference type="ARBA" id="ARBA00047493"/>
    </source>
</evidence>
<evidence type="ECO:0000256" key="23">
    <source>
        <dbReference type="PIRNR" id="PIRNR001563"/>
    </source>
</evidence>
<dbReference type="UniPathway" id="UPA00077">
    <property type="reaction ID" value="UER00157"/>
</dbReference>
<evidence type="ECO:0000256" key="20">
    <source>
        <dbReference type="ARBA" id="ARBA00047808"/>
    </source>
</evidence>
<dbReference type="GO" id="GO:0046656">
    <property type="term" value="P:folic acid biosynthetic process"/>
    <property type="evidence" value="ECO:0007669"/>
    <property type="project" value="UniProtKB-KW"/>
</dbReference>
<evidence type="ECO:0000313" key="27">
    <source>
        <dbReference type="Proteomes" id="UP000190460"/>
    </source>
</evidence>
<dbReference type="EMBL" id="FUYB01000008">
    <property type="protein sequence ID" value="SKA79577.1"/>
    <property type="molecule type" value="Genomic_DNA"/>
</dbReference>
<dbReference type="PROSITE" id="PS01011">
    <property type="entry name" value="FOLYLPOLYGLU_SYNT_1"/>
    <property type="match status" value="1"/>
</dbReference>
<evidence type="ECO:0000256" key="10">
    <source>
        <dbReference type="ARBA" id="ARBA00022598"/>
    </source>
</evidence>
<keyword evidence="13 23" id="KW-0067">ATP-binding</keyword>
<evidence type="ECO:0000259" key="25">
    <source>
        <dbReference type="Pfam" id="PF08245"/>
    </source>
</evidence>
<feature type="domain" description="Mur ligase C-terminal" evidence="24">
    <location>
        <begin position="299"/>
        <end position="420"/>
    </location>
</feature>
<evidence type="ECO:0000256" key="15">
    <source>
        <dbReference type="ARBA" id="ARBA00022909"/>
    </source>
</evidence>
<comment type="function">
    <text evidence="2">Functions in two distinct reactions of the de novo folate biosynthetic pathway. Catalyzes the addition of a glutamate residue to dihydropteroate (7,8-dihydropteroate or H2Pte) to form dihydrofolate (7,8-dihydrofolate monoglutamate or H2Pte-Glu). Also catalyzes successive additions of L-glutamate to tetrahydrofolate or 10-formyltetrahydrofolate or 5,10-methylenetetrahydrofolate, leading to folylpolyglutamate derivatives.</text>
</comment>
<proteinExistence type="inferred from homology"/>
<dbReference type="Proteomes" id="UP000190460">
    <property type="component" value="Unassembled WGS sequence"/>
</dbReference>